<dbReference type="GO" id="GO:0016765">
    <property type="term" value="F:transferase activity, transferring alkyl or aryl (other than methyl) groups"/>
    <property type="evidence" value="ECO:0007669"/>
    <property type="project" value="InterPro"/>
</dbReference>
<proteinExistence type="predicted"/>
<feature type="transmembrane region" description="Helical" evidence="5">
    <location>
        <begin position="196"/>
        <end position="215"/>
    </location>
</feature>
<protein>
    <submittedName>
        <fullName evidence="6">UbiA family prenyltransferase</fullName>
    </submittedName>
</protein>
<dbReference type="Pfam" id="PF01040">
    <property type="entry name" value="UbiA"/>
    <property type="match status" value="1"/>
</dbReference>
<dbReference type="KEGG" id="acab:QRX50_35215"/>
<evidence type="ECO:0000256" key="5">
    <source>
        <dbReference type="SAM" id="Phobius"/>
    </source>
</evidence>
<dbReference type="GO" id="GO:0016020">
    <property type="term" value="C:membrane"/>
    <property type="evidence" value="ECO:0007669"/>
    <property type="project" value="UniProtKB-SubCell"/>
</dbReference>
<feature type="transmembrane region" description="Helical" evidence="5">
    <location>
        <begin position="131"/>
        <end position="149"/>
    </location>
</feature>
<reference evidence="6 7" key="1">
    <citation type="submission" date="2023-06" db="EMBL/GenBank/DDBJ databases">
        <authorList>
            <person name="Oyuntsetseg B."/>
            <person name="Kim S.B."/>
        </authorList>
    </citation>
    <scope>NUCLEOTIDE SEQUENCE [LARGE SCALE GENOMIC DNA]</scope>
    <source>
        <strain evidence="6 7">2-15</strain>
    </source>
</reference>
<evidence type="ECO:0000313" key="7">
    <source>
        <dbReference type="Proteomes" id="UP001236014"/>
    </source>
</evidence>
<accession>A0A9Y2ICW7</accession>
<feature type="transmembrane region" description="Helical" evidence="5">
    <location>
        <begin position="98"/>
        <end position="119"/>
    </location>
</feature>
<name>A0A9Y2ICW7_9PSEU</name>
<dbReference type="Gene3D" id="1.10.357.140">
    <property type="entry name" value="UbiA prenyltransferase"/>
    <property type="match status" value="1"/>
</dbReference>
<feature type="transmembrane region" description="Helical" evidence="5">
    <location>
        <begin position="155"/>
        <end position="175"/>
    </location>
</feature>
<keyword evidence="4 5" id="KW-0472">Membrane</keyword>
<sequence>MHATVRGLVRACHPEPTLAVTAVAAGIAVSAGRPPWGVLLVAAAVLTGQLSVGWLNDYLDAARDREVGRTDKPIATGLVKKRIVGAAACCASAACVPLSFTTGLLAGGVHLVAVVSAWAYDAGVKSTRLSVLPYALSFGLLPVFVVLTSGQAPPWWLFTAGALLGSGAHFANALPDLADDARTGVHGLPHLLGPRWSSWAAVALLLGAMTCLVAGPAGAPSVAGLSLLAAACLVLTAALAPRRGSGSRALFRAIMAVALLAVVLLLITPLG</sequence>
<keyword evidence="7" id="KW-1185">Reference proteome</keyword>
<dbReference type="Proteomes" id="UP001236014">
    <property type="component" value="Chromosome"/>
</dbReference>
<dbReference type="AlphaFoldDB" id="A0A9Y2ICW7"/>
<organism evidence="6 7">
    <name type="scientific">Amycolatopsis carbonis</name>
    <dbReference type="NCBI Taxonomy" id="715471"/>
    <lineage>
        <taxon>Bacteria</taxon>
        <taxon>Bacillati</taxon>
        <taxon>Actinomycetota</taxon>
        <taxon>Actinomycetes</taxon>
        <taxon>Pseudonocardiales</taxon>
        <taxon>Pseudonocardiaceae</taxon>
        <taxon>Amycolatopsis</taxon>
    </lineage>
</organism>
<feature type="transmembrane region" description="Helical" evidence="5">
    <location>
        <begin position="249"/>
        <end position="270"/>
    </location>
</feature>
<comment type="subcellular location">
    <subcellularLocation>
        <location evidence="1">Membrane</location>
        <topology evidence="1">Multi-pass membrane protein</topology>
    </subcellularLocation>
</comment>
<feature type="transmembrane region" description="Helical" evidence="5">
    <location>
        <begin position="221"/>
        <end position="240"/>
    </location>
</feature>
<gene>
    <name evidence="6" type="ORF">QRX50_35215</name>
</gene>
<dbReference type="RefSeq" id="WP_285967419.1">
    <property type="nucleotide sequence ID" value="NZ_CP127294.1"/>
</dbReference>
<dbReference type="EMBL" id="CP127294">
    <property type="protein sequence ID" value="WIX76671.1"/>
    <property type="molecule type" value="Genomic_DNA"/>
</dbReference>
<keyword evidence="3 5" id="KW-1133">Transmembrane helix</keyword>
<dbReference type="CDD" id="cd13956">
    <property type="entry name" value="PT_UbiA"/>
    <property type="match status" value="1"/>
</dbReference>
<dbReference type="InterPro" id="IPR000537">
    <property type="entry name" value="UbiA_prenyltransferase"/>
</dbReference>
<dbReference type="InterPro" id="IPR044878">
    <property type="entry name" value="UbiA_sf"/>
</dbReference>
<dbReference type="Gene3D" id="1.20.120.1780">
    <property type="entry name" value="UbiA prenyltransferase"/>
    <property type="match status" value="1"/>
</dbReference>
<evidence type="ECO:0000256" key="2">
    <source>
        <dbReference type="ARBA" id="ARBA00022692"/>
    </source>
</evidence>
<evidence type="ECO:0000256" key="1">
    <source>
        <dbReference type="ARBA" id="ARBA00004141"/>
    </source>
</evidence>
<evidence type="ECO:0000313" key="6">
    <source>
        <dbReference type="EMBL" id="WIX76671.1"/>
    </source>
</evidence>
<evidence type="ECO:0000256" key="4">
    <source>
        <dbReference type="ARBA" id="ARBA00023136"/>
    </source>
</evidence>
<evidence type="ECO:0000256" key="3">
    <source>
        <dbReference type="ARBA" id="ARBA00022989"/>
    </source>
</evidence>
<keyword evidence="2 5" id="KW-0812">Transmembrane</keyword>